<organism evidence="1 2">
    <name type="scientific">Sutcliffiella rhizosphaerae</name>
    <dbReference type="NCBI Taxonomy" id="2880967"/>
    <lineage>
        <taxon>Bacteria</taxon>
        <taxon>Bacillati</taxon>
        <taxon>Bacillota</taxon>
        <taxon>Bacilli</taxon>
        <taxon>Bacillales</taxon>
        <taxon>Bacillaceae</taxon>
        <taxon>Sutcliffiella</taxon>
    </lineage>
</organism>
<evidence type="ECO:0000313" key="2">
    <source>
        <dbReference type="Proteomes" id="UP000789833"/>
    </source>
</evidence>
<keyword evidence="2" id="KW-1185">Reference proteome</keyword>
<reference evidence="1 2" key="1">
    <citation type="submission" date="2021-10" db="EMBL/GenBank/DDBJ databases">
        <authorList>
            <person name="Criscuolo A."/>
        </authorList>
    </citation>
    <scope>NUCLEOTIDE SEQUENCE [LARGE SCALE GENOMIC DNA]</scope>
    <source>
        <strain evidence="2">CIP 111883</strain>
    </source>
</reference>
<dbReference type="EMBL" id="CAKJTJ010000069">
    <property type="protein sequence ID" value="CAG9623724.1"/>
    <property type="molecule type" value="Genomic_DNA"/>
</dbReference>
<sequence>MNRFVDPPNMMVITLKEILDGTKTVLYVSHDEEDECGNF</sequence>
<evidence type="ECO:0000313" key="1">
    <source>
        <dbReference type="EMBL" id="CAG9623724.1"/>
    </source>
</evidence>
<accession>A0ABN8AEM2</accession>
<gene>
    <name evidence="1" type="ORF">BACCIP111883_04556</name>
</gene>
<comment type="caution">
    <text evidence="1">The sequence shown here is derived from an EMBL/GenBank/DDBJ whole genome shotgun (WGS) entry which is preliminary data.</text>
</comment>
<name>A0ABN8AEM2_9BACI</name>
<proteinExistence type="predicted"/>
<protein>
    <submittedName>
        <fullName evidence="1">Uncharacterized protein</fullName>
    </submittedName>
</protein>
<dbReference type="Proteomes" id="UP000789833">
    <property type="component" value="Unassembled WGS sequence"/>
</dbReference>